<keyword evidence="1" id="KW-0812">Transmembrane</keyword>
<reference evidence="3" key="1">
    <citation type="submission" date="2017-09" db="EMBL/GenBank/DDBJ databases">
        <title>Depth-based differentiation of microbial function through sediment-hosted aquifers and enrichment of novel symbionts in the deep terrestrial subsurface.</title>
        <authorList>
            <person name="Probst A.J."/>
            <person name="Ladd B."/>
            <person name="Jarett J.K."/>
            <person name="Geller-Mcgrath D.E."/>
            <person name="Sieber C.M.K."/>
            <person name="Emerson J.B."/>
            <person name="Anantharaman K."/>
            <person name="Thomas B.C."/>
            <person name="Malmstrom R."/>
            <person name="Stieglmeier M."/>
            <person name="Klingl A."/>
            <person name="Woyke T."/>
            <person name="Ryan C.M."/>
            <person name="Banfield J.F."/>
        </authorList>
    </citation>
    <scope>NUCLEOTIDE SEQUENCE [LARGE SCALE GENOMIC DNA]</scope>
</reference>
<proteinExistence type="predicted"/>
<comment type="caution">
    <text evidence="2">The sequence shown here is derived from an EMBL/GenBank/DDBJ whole genome shotgun (WGS) entry which is preliminary data.</text>
</comment>
<dbReference type="EMBL" id="PFME01000006">
    <property type="protein sequence ID" value="PIY96502.1"/>
    <property type="molecule type" value="Genomic_DNA"/>
</dbReference>
<sequence>MYSVKNKFMSPKSKIILIVAVIIVIVLLIFSLALYFYFKTMKKLSVQPPKPPQLAISSSQQLGDILSPSLAQILPPDFGKFPFQILQNEKREISDGSIQYVFSYLDYSRTLPQIYAYYRYYLKTNAELSIDRLYKDNFLLEAKSSEASYHFIGSLADKGNTVTLSWIEK</sequence>
<dbReference type="Proteomes" id="UP000230238">
    <property type="component" value="Unassembled WGS sequence"/>
</dbReference>
<evidence type="ECO:0000313" key="2">
    <source>
        <dbReference type="EMBL" id="PIY96502.1"/>
    </source>
</evidence>
<name>A0A2M7RIX1_9BACT</name>
<organism evidence="2 3">
    <name type="scientific">Candidatus Jorgensenbacteria bacterium CG_4_10_14_0_8_um_filter_39_13</name>
    <dbReference type="NCBI Taxonomy" id="1974589"/>
    <lineage>
        <taxon>Bacteria</taxon>
        <taxon>Candidatus Joergenseniibacteriota</taxon>
    </lineage>
</organism>
<protein>
    <submittedName>
        <fullName evidence="2">Uncharacterized protein</fullName>
    </submittedName>
</protein>
<feature type="transmembrane region" description="Helical" evidence="1">
    <location>
        <begin position="15"/>
        <end position="38"/>
    </location>
</feature>
<evidence type="ECO:0000256" key="1">
    <source>
        <dbReference type="SAM" id="Phobius"/>
    </source>
</evidence>
<evidence type="ECO:0000313" key="3">
    <source>
        <dbReference type="Proteomes" id="UP000230238"/>
    </source>
</evidence>
<dbReference type="AlphaFoldDB" id="A0A2M7RIX1"/>
<gene>
    <name evidence="2" type="ORF">COY65_00495</name>
</gene>
<keyword evidence="1" id="KW-0472">Membrane</keyword>
<keyword evidence="1" id="KW-1133">Transmembrane helix</keyword>
<accession>A0A2M7RIX1</accession>